<accession>A0A2I8F0I7</accession>
<dbReference type="Gene3D" id="3.40.50.300">
    <property type="entry name" value="P-loop containing nucleotide triphosphate hydrolases"/>
    <property type="match status" value="2"/>
</dbReference>
<dbReference type="KEGG" id="pter:C2L65_35970"/>
<dbReference type="Proteomes" id="UP000243502">
    <property type="component" value="Chromosome 3"/>
</dbReference>
<dbReference type="AlphaFoldDB" id="A0A2I8F0I7"/>
<gene>
    <name evidence="13" type="ORF">C2L65_35970</name>
</gene>
<keyword evidence="6" id="KW-0413">Isomerase</keyword>
<dbReference type="GO" id="GO:0016787">
    <property type="term" value="F:hydrolase activity"/>
    <property type="evidence" value="ECO:0007669"/>
    <property type="project" value="UniProtKB-UniRule"/>
</dbReference>
<organism evidence="13 14">
    <name type="scientific">Paraburkholderia terrae</name>
    <dbReference type="NCBI Taxonomy" id="311230"/>
    <lineage>
        <taxon>Bacteria</taxon>
        <taxon>Pseudomonadati</taxon>
        <taxon>Pseudomonadota</taxon>
        <taxon>Betaproteobacteria</taxon>
        <taxon>Burkholderiales</taxon>
        <taxon>Burkholderiaceae</taxon>
        <taxon>Paraburkholderia</taxon>
    </lineage>
</organism>
<dbReference type="InterPro" id="IPR014017">
    <property type="entry name" value="DNA_helicase_UvrD-like_C"/>
</dbReference>
<dbReference type="GO" id="GO:0000725">
    <property type="term" value="P:recombinational repair"/>
    <property type="evidence" value="ECO:0007669"/>
    <property type="project" value="TreeGrafter"/>
</dbReference>
<sequence>MSSFRGARQRAVELHTKLISKGANPLDIKALIDAAAESLELEIVPLPSGHKQLKGAKGVLDPQSGDIYLEKGSSFIEMPVVAAHEIGHACLHVEHLFCNEGDVAGATAQPSHGPSSKVGDYGPNERRELEANVFARELLLPREFCRRLHIEQGMSVKDICSATNLPARLVKQQLLDALLLPPQPESPSETPSTGAVGLDLTQKKAVDHRSTPFQLIAGPGTGKTRTLIARIVDLVEKAESPESILVLTFSNKAATEIADRLKAALGEKARRVWVGTFHSFGLDLVRRYYDQLDLPPDPPIYDRSDSIDALEELLPILPLQHYYSLSDPARVLKDVLVAISRAKDELIAPKAYRDLGEQMRAAASESADPAAQEAAAKSLEVAVIYDEYQKMLQSHGAVDFGDLVMRPALLLASNEIIRQQVQARHRHVLVDEYQDVNFASVQMLKGIVGDGNRLWVVGDPRQSIYRFRGAAPANMANFGADFAGADQSRLEVNYRSSTEIVDAFVDFASPMGASRGILPLSLKADAGSTGIPLCFTASPTLEAEVDAIASSILAYQGQGLAYSQQAVLCRTNARLAAIANGLEARGIPVLYLGSLFERSEIRDLLSLLSLIVEKFAGGLMRVATMPRYRMSLEDAAAVIRHAHSNDSAPLSWLRPEASIESLSPAGTAVLATLRQDLGGLALDSPWEFLSSYLFERTTIARDLAASTSIADRMRAVAIWQFLDFLSQPARKKSGHPVQQLLDRIRQLVLMTEERDLRVVPDEATHLDAVRLLTVHGSKGLEFDVVHLPGLSKSSVPANRQADKCPPPDGMISGYAGLSAKEARDAAHHDEEECLFFVALSRARRRLHLYRSETQKTQNRAPSPYLQRLGARLKTATVEPFTIDASTATVDRPRVRWPAQLTVSQTWLRAYDQCPRRFFYTYVIGILTAQRNSAFARTHDCVHRLIKWVGERPELGPADEAVVAAEFDRLWNERGPTGHTYAARYNALAHRMARQLLVFKSGGAVSAAQDIDVPFPGSSASIRVKGHDVVQTASGTSVMRYVLTKRIPKDEDDALDATMHHLAGRQAFGKSCAIEVVSLTTAERRILETTDKKLMSRSEKCEQMLADMRRCDFTASPDAMRCPRCPHFFICDASPGGEIDPKNL</sequence>
<dbReference type="RefSeq" id="WP_063769773.1">
    <property type="nucleotide sequence ID" value="NZ_CP026113.1"/>
</dbReference>
<dbReference type="GO" id="GO:0033202">
    <property type="term" value="C:DNA helicase complex"/>
    <property type="evidence" value="ECO:0007669"/>
    <property type="project" value="TreeGrafter"/>
</dbReference>
<keyword evidence="5 10" id="KW-0067">ATP-binding</keyword>
<dbReference type="OrthoDB" id="9806690at2"/>
<dbReference type="EC" id="5.6.2.4" evidence="8"/>
<evidence type="ECO:0000259" key="11">
    <source>
        <dbReference type="PROSITE" id="PS51198"/>
    </source>
</evidence>
<evidence type="ECO:0000256" key="2">
    <source>
        <dbReference type="ARBA" id="ARBA00022741"/>
    </source>
</evidence>
<evidence type="ECO:0000256" key="1">
    <source>
        <dbReference type="ARBA" id="ARBA00009922"/>
    </source>
</evidence>
<feature type="domain" description="UvrD-like helicase ATP-binding" evidence="11">
    <location>
        <begin position="196"/>
        <end position="497"/>
    </location>
</feature>
<evidence type="ECO:0000256" key="4">
    <source>
        <dbReference type="ARBA" id="ARBA00022806"/>
    </source>
</evidence>
<evidence type="ECO:0000256" key="8">
    <source>
        <dbReference type="ARBA" id="ARBA00034808"/>
    </source>
</evidence>
<evidence type="ECO:0000313" key="13">
    <source>
        <dbReference type="EMBL" id="AUT64991.1"/>
    </source>
</evidence>
<comment type="similarity">
    <text evidence="1">Belongs to the helicase family. UvrD subfamily.</text>
</comment>
<dbReference type="InterPro" id="IPR013986">
    <property type="entry name" value="DExx_box_DNA_helicase_dom_sf"/>
</dbReference>
<evidence type="ECO:0000256" key="3">
    <source>
        <dbReference type="ARBA" id="ARBA00022801"/>
    </source>
</evidence>
<dbReference type="InterPro" id="IPR000212">
    <property type="entry name" value="DNA_helicase_UvrD/REP"/>
</dbReference>
<keyword evidence="4 10" id="KW-0347">Helicase</keyword>
<dbReference type="InterPro" id="IPR038726">
    <property type="entry name" value="PDDEXK_AddAB-type"/>
</dbReference>
<dbReference type="GO" id="GO:0003677">
    <property type="term" value="F:DNA binding"/>
    <property type="evidence" value="ECO:0007669"/>
    <property type="project" value="InterPro"/>
</dbReference>
<feature type="binding site" evidence="10">
    <location>
        <begin position="217"/>
        <end position="224"/>
    </location>
    <ligand>
        <name>ATP</name>
        <dbReference type="ChEBI" id="CHEBI:30616"/>
    </ligand>
</feature>
<dbReference type="Pfam" id="PF13361">
    <property type="entry name" value="UvrD_C"/>
    <property type="match status" value="2"/>
</dbReference>
<evidence type="ECO:0000259" key="12">
    <source>
        <dbReference type="PROSITE" id="PS51217"/>
    </source>
</evidence>
<dbReference type="CDD" id="cd17932">
    <property type="entry name" value="DEXQc_UvrD"/>
    <property type="match status" value="1"/>
</dbReference>
<dbReference type="Pfam" id="PF00580">
    <property type="entry name" value="UvrD-helicase"/>
    <property type="match status" value="1"/>
</dbReference>
<evidence type="ECO:0000256" key="7">
    <source>
        <dbReference type="ARBA" id="ARBA00034617"/>
    </source>
</evidence>
<dbReference type="GO" id="GO:0043138">
    <property type="term" value="F:3'-5' DNA helicase activity"/>
    <property type="evidence" value="ECO:0007669"/>
    <property type="project" value="UniProtKB-EC"/>
</dbReference>
<dbReference type="EMBL" id="CP026113">
    <property type="protein sequence ID" value="AUT64991.1"/>
    <property type="molecule type" value="Genomic_DNA"/>
</dbReference>
<dbReference type="PROSITE" id="PS51217">
    <property type="entry name" value="UVRD_HELICASE_CTER"/>
    <property type="match status" value="1"/>
</dbReference>
<dbReference type="InterPro" id="IPR027417">
    <property type="entry name" value="P-loop_NTPase"/>
</dbReference>
<name>A0A2I8F0I7_9BURK</name>
<dbReference type="PROSITE" id="PS51198">
    <property type="entry name" value="UVRD_HELICASE_ATP_BIND"/>
    <property type="match status" value="1"/>
</dbReference>
<dbReference type="GO" id="GO:0005524">
    <property type="term" value="F:ATP binding"/>
    <property type="evidence" value="ECO:0007669"/>
    <property type="project" value="UniProtKB-UniRule"/>
</dbReference>
<dbReference type="InterPro" id="IPR014016">
    <property type="entry name" value="UvrD-like_ATP-bd"/>
</dbReference>
<evidence type="ECO:0000256" key="9">
    <source>
        <dbReference type="ARBA" id="ARBA00048988"/>
    </source>
</evidence>
<dbReference type="GO" id="GO:0005829">
    <property type="term" value="C:cytosol"/>
    <property type="evidence" value="ECO:0007669"/>
    <property type="project" value="TreeGrafter"/>
</dbReference>
<dbReference type="Gene3D" id="1.10.10.2910">
    <property type="match status" value="1"/>
</dbReference>
<evidence type="ECO:0000256" key="10">
    <source>
        <dbReference type="PROSITE-ProRule" id="PRU00560"/>
    </source>
</evidence>
<evidence type="ECO:0000256" key="5">
    <source>
        <dbReference type="ARBA" id="ARBA00022840"/>
    </source>
</evidence>
<dbReference type="Gene3D" id="1.10.10.160">
    <property type="match status" value="1"/>
</dbReference>
<dbReference type="PANTHER" id="PTHR11070">
    <property type="entry name" value="UVRD / RECB / PCRA DNA HELICASE FAMILY MEMBER"/>
    <property type="match status" value="1"/>
</dbReference>
<protein>
    <recommendedName>
        <fullName evidence="8">DNA 3'-5' helicase</fullName>
        <ecNumber evidence="8">5.6.2.4</ecNumber>
    </recommendedName>
</protein>
<comment type="catalytic activity">
    <reaction evidence="7">
        <text>Couples ATP hydrolysis with the unwinding of duplex DNA by translocating in the 3'-5' direction.</text>
        <dbReference type="EC" id="5.6.2.4"/>
    </reaction>
</comment>
<evidence type="ECO:0000256" key="6">
    <source>
        <dbReference type="ARBA" id="ARBA00023235"/>
    </source>
</evidence>
<keyword evidence="3 10" id="KW-0378">Hydrolase</keyword>
<feature type="domain" description="UvrD-like helicase C-terminal" evidence="12">
    <location>
        <begin position="498"/>
        <end position="779"/>
    </location>
</feature>
<reference evidence="13 14" key="1">
    <citation type="submission" date="2018-01" db="EMBL/GenBank/DDBJ databases">
        <title>Species boundaries and ecological features among Paraburkholderia terrae DSMZ17804T, P. hospita DSMZ17164T and P. caribensis DSMZ13236T.</title>
        <authorList>
            <person name="Pratama A.A."/>
        </authorList>
    </citation>
    <scope>NUCLEOTIDE SEQUENCE [LARGE SCALE GENOMIC DNA]</scope>
    <source>
        <strain evidence="13 14">DSM 17804</strain>
    </source>
</reference>
<keyword evidence="2 10" id="KW-0547">Nucleotide-binding</keyword>
<evidence type="ECO:0000313" key="14">
    <source>
        <dbReference type="Proteomes" id="UP000243502"/>
    </source>
</evidence>
<proteinExistence type="inferred from homology"/>
<dbReference type="Pfam" id="PF12705">
    <property type="entry name" value="PDDEXK_1"/>
    <property type="match status" value="1"/>
</dbReference>
<comment type="catalytic activity">
    <reaction evidence="9">
        <text>ATP + H2O = ADP + phosphate + H(+)</text>
        <dbReference type="Rhea" id="RHEA:13065"/>
        <dbReference type="ChEBI" id="CHEBI:15377"/>
        <dbReference type="ChEBI" id="CHEBI:15378"/>
        <dbReference type="ChEBI" id="CHEBI:30616"/>
        <dbReference type="ChEBI" id="CHEBI:43474"/>
        <dbReference type="ChEBI" id="CHEBI:456216"/>
        <dbReference type="EC" id="5.6.2.4"/>
    </reaction>
</comment>
<dbReference type="PANTHER" id="PTHR11070:SF59">
    <property type="entry name" value="DNA 3'-5' HELICASE"/>
    <property type="match status" value="1"/>
</dbReference>
<dbReference type="SUPFAM" id="SSF52540">
    <property type="entry name" value="P-loop containing nucleoside triphosphate hydrolases"/>
    <property type="match status" value="1"/>
</dbReference>
<dbReference type="Gene3D" id="1.10.486.10">
    <property type="entry name" value="PCRA, domain 4"/>
    <property type="match status" value="1"/>
</dbReference>